<evidence type="ECO:0000313" key="1">
    <source>
        <dbReference type="EMBL" id="CUS34383.1"/>
    </source>
</evidence>
<dbReference type="EMBL" id="CZQA01000001">
    <property type="protein sequence ID" value="CUS34383.1"/>
    <property type="molecule type" value="Genomic_DNA"/>
</dbReference>
<evidence type="ECO:0000313" key="2">
    <source>
        <dbReference type="Proteomes" id="UP000199032"/>
    </source>
</evidence>
<sequence>MLVVQGKAIDISIRPAEAANLQLYLLSAEFPCGRNLVYDSPSSNDFSHIHTTANPNTDTGIKPF</sequence>
<gene>
    <name evidence="1" type="ORF">COMA1_11670</name>
</gene>
<keyword evidence="2" id="KW-1185">Reference proteome</keyword>
<organism evidence="1 2">
    <name type="scientific">Candidatus Nitrospira nitrosa</name>
    <dbReference type="NCBI Taxonomy" id="1742972"/>
    <lineage>
        <taxon>Bacteria</taxon>
        <taxon>Pseudomonadati</taxon>
        <taxon>Nitrospirota</taxon>
        <taxon>Nitrospiria</taxon>
        <taxon>Nitrospirales</taxon>
        <taxon>Nitrospiraceae</taxon>
        <taxon>Nitrospira</taxon>
    </lineage>
</organism>
<reference evidence="1 2" key="1">
    <citation type="submission" date="2015-10" db="EMBL/GenBank/DDBJ databases">
        <authorList>
            <person name="Gilbert D.G."/>
        </authorList>
    </citation>
    <scope>NUCLEOTIDE SEQUENCE [LARGE SCALE GENOMIC DNA]</scope>
    <source>
        <strain evidence="1">COMA1</strain>
    </source>
</reference>
<name>A0A0S4LB17_9BACT</name>
<protein>
    <submittedName>
        <fullName evidence="1">Uncharacterized protein</fullName>
    </submittedName>
</protein>
<accession>A0A0S4LB17</accession>
<proteinExistence type="predicted"/>
<dbReference type="AlphaFoldDB" id="A0A0S4LB17"/>
<dbReference type="Proteomes" id="UP000199032">
    <property type="component" value="Unassembled WGS sequence"/>
</dbReference>